<dbReference type="Gene3D" id="3.40.50.720">
    <property type="entry name" value="NAD(P)-binding Rossmann-like Domain"/>
    <property type="match status" value="1"/>
</dbReference>
<dbReference type="SUPFAM" id="SSF48179">
    <property type="entry name" value="6-phosphogluconate dehydrogenase C-terminal domain-like"/>
    <property type="match status" value="1"/>
</dbReference>
<dbReference type="EMBL" id="PUIA01000057">
    <property type="protein sequence ID" value="PQO27460.1"/>
    <property type="molecule type" value="Genomic_DNA"/>
</dbReference>
<dbReference type="InterPro" id="IPR046826">
    <property type="entry name" value="PDH_N"/>
</dbReference>
<name>A0A2S8F5R2_9BACT</name>
<dbReference type="SUPFAM" id="SSF51735">
    <property type="entry name" value="NAD(P)-binding Rossmann-fold domains"/>
    <property type="match status" value="1"/>
</dbReference>
<dbReference type="GO" id="GO:0004665">
    <property type="term" value="F:prephenate dehydrogenase (NADP+) activity"/>
    <property type="evidence" value="ECO:0007669"/>
    <property type="project" value="InterPro"/>
</dbReference>
<dbReference type="InterPro" id="IPR008927">
    <property type="entry name" value="6-PGluconate_DH-like_C_sf"/>
</dbReference>
<feature type="domain" description="Prephenate/arogenate dehydrogenase" evidence="2">
    <location>
        <begin position="11"/>
        <end position="291"/>
    </location>
</feature>
<comment type="caution">
    <text evidence="3">The sequence shown here is derived from an EMBL/GenBank/DDBJ whole genome shotgun (WGS) entry which is preliminary data.</text>
</comment>
<dbReference type="InterPro" id="IPR003099">
    <property type="entry name" value="Prephen_DH"/>
</dbReference>
<dbReference type="PANTHER" id="PTHR21363:SF0">
    <property type="entry name" value="PREPHENATE DEHYDROGENASE [NADP(+)]"/>
    <property type="match status" value="1"/>
</dbReference>
<accession>A0A2S8F5R2</accession>
<dbReference type="PROSITE" id="PS51176">
    <property type="entry name" value="PDH_ADH"/>
    <property type="match status" value="1"/>
</dbReference>
<reference evidence="3 4" key="1">
    <citation type="submission" date="2018-02" db="EMBL/GenBank/DDBJ databases">
        <title>Comparative genomes isolates from brazilian mangrove.</title>
        <authorList>
            <person name="Araujo J.E."/>
            <person name="Taketani R.G."/>
            <person name="Silva M.C.P."/>
            <person name="Loureco M.V."/>
            <person name="Andreote F.D."/>
        </authorList>
    </citation>
    <scope>NUCLEOTIDE SEQUENCE [LARGE SCALE GENOMIC DNA]</scope>
    <source>
        <strain evidence="3 4">HEX-2 MGV</strain>
    </source>
</reference>
<dbReference type="Pfam" id="PF02153">
    <property type="entry name" value="PDH_N"/>
    <property type="match status" value="1"/>
</dbReference>
<sequence length="291" mass="31421">MYQANTVADFKQIAILGVGLIGGSIGRAALARKIADKVVGIGRSEEKLARAQRQGCLTEATTQWQAGIRGADLIVVCSPVESIVPLVEQLVPFCQPGTIITDAGSTKQKIVDTLHSSESIRGRKDVYFVGSHPMAGSDKSGSDYATADLFQNRVTIVTPVAETERTAKATVRKFWESLGSEVHEMSPSEHDAIVAATSHMPHVIAALVAASTPEAMLKFTSTGWADTTRIAAGDIDLWRQILSTNRGHVLQTLANFEKLLAAFRTSLEAGQEEHWIKLLKQGKHHRDIVGS</sequence>
<gene>
    <name evidence="3" type="ORF">C5Y96_18160</name>
</gene>
<dbReference type="PANTHER" id="PTHR21363">
    <property type="entry name" value="PREPHENATE DEHYDROGENASE"/>
    <property type="match status" value="1"/>
</dbReference>
<proteinExistence type="predicted"/>
<dbReference type="InterPro" id="IPR036291">
    <property type="entry name" value="NAD(P)-bd_dom_sf"/>
</dbReference>
<dbReference type="FunFam" id="3.40.50.720:FF:000208">
    <property type="entry name" value="Prephenate dehydrogenase"/>
    <property type="match status" value="1"/>
</dbReference>
<evidence type="ECO:0000313" key="4">
    <source>
        <dbReference type="Proteomes" id="UP000240009"/>
    </source>
</evidence>
<dbReference type="InterPro" id="IPR050812">
    <property type="entry name" value="Preph/Arog_dehydrog"/>
</dbReference>
<keyword evidence="1" id="KW-0560">Oxidoreductase</keyword>
<dbReference type="Gene3D" id="1.10.3660.10">
    <property type="entry name" value="6-phosphogluconate dehydrogenase C-terminal like domain"/>
    <property type="match status" value="1"/>
</dbReference>
<evidence type="ECO:0000259" key="2">
    <source>
        <dbReference type="PROSITE" id="PS51176"/>
    </source>
</evidence>
<organism evidence="3 4">
    <name type="scientific">Blastopirellula marina</name>
    <dbReference type="NCBI Taxonomy" id="124"/>
    <lineage>
        <taxon>Bacteria</taxon>
        <taxon>Pseudomonadati</taxon>
        <taxon>Planctomycetota</taxon>
        <taxon>Planctomycetia</taxon>
        <taxon>Pirellulales</taxon>
        <taxon>Pirellulaceae</taxon>
        <taxon>Blastopirellula</taxon>
    </lineage>
</organism>
<dbReference type="Pfam" id="PF20463">
    <property type="entry name" value="PDH_C"/>
    <property type="match status" value="1"/>
</dbReference>
<dbReference type="Proteomes" id="UP000240009">
    <property type="component" value="Unassembled WGS sequence"/>
</dbReference>
<dbReference type="GO" id="GO:0006571">
    <property type="term" value="P:tyrosine biosynthetic process"/>
    <property type="evidence" value="ECO:0007669"/>
    <property type="project" value="InterPro"/>
</dbReference>
<evidence type="ECO:0000256" key="1">
    <source>
        <dbReference type="ARBA" id="ARBA00023002"/>
    </source>
</evidence>
<evidence type="ECO:0000313" key="3">
    <source>
        <dbReference type="EMBL" id="PQO27460.1"/>
    </source>
</evidence>
<dbReference type="GO" id="GO:0008977">
    <property type="term" value="F:prephenate dehydrogenase (NAD+) activity"/>
    <property type="evidence" value="ECO:0007669"/>
    <property type="project" value="InterPro"/>
</dbReference>
<dbReference type="AlphaFoldDB" id="A0A2S8F5R2"/>
<protein>
    <submittedName>
        <fullName evidence="3">Prephenate dehydrogenase/arogenate dehydrogenase family protein</fullName>
    </submittedName>
</protein>
<dbReference type="GO" id="GO:0070403">
    <property type="term" value="F:NAD+ binding"/>
    <property type="evidence" value="ECO:0007669"/>
    <property type="project" value="InterPro"/>
</dbReference>
<dbReference type="InterPro" id="IPR046825">
    <property type="entry name" value="PDH_C"/>
</dbReference>